<organism evidence="2 3">
    <name type="scientific">Portunus trituberculatus</name>
    <name type="common">Swimming crab</name>
    <name type="synonym">Neptunus trituberculatus</name>
    <dbReference type="NCBI Taxonomy" id="210409"/>
    <lineage>
        <taxon>Eukaryota</taxon>
        <taxon>Metazoa</taxon>
        <taxon>Ecdysozoa</taxon>
        <taxon>Arthropoda</taxon>
        <taxon>Crustacea</taxon>
        <taxon>Multicrustacea</taxon>
        <taxon>Malacostraca</taxon>
        <taxon>Eumalacostraca</taxon>
        <taxon>Eucarida</taxon>
        <taxon>Decapoda</taxon>
        <taxon>Pleocyemata</taxon>
        <taxon>Brachyura</taxon>
        <taxon>Eubrachyura</taxon>
        <taxon>Portunoidea</taxon>
        <taxon>Portunidae</taxon>
        <taxon>Portuninae</taxon>
        <taxon>Portunus</taxon>
    </lineage>
</organism>
<dbReference type="Proteomes" id="UP000324222">
    <property type="component" value="Unassembled WGS sequence"/>
</dbReference>
<keyword evidence="3" id="KW-1185">Reference proteome</keyword>
<gene>
    <name evidence="2" type="primary">FAM120C</name>
    <name evidence="2" type="ORF">E2C01_021660</name>
</gene>
<dbReference type="AlphaFoldDB" id="A0A5B7E6Q6"/>
<accession>A0A5B7E6Q6</accession>
<protein>
    <submittedName>
        <fullName evidence="2">Constitutive coactivator of PPAR-gamma-like protein 2</fullName>
    </submittedName>
</protein>
<reference evidence="2 3" key="1">
    <citation type="submission" date="2019-05" db="EMBL/GenBank/DDBJ databases">
        <title>Another draft genome of Portunus trituberculatus and its Hox gene families provides insights of decapod evolution.</title>
        <authorList>
            <person name="Jeong J.-H."/>
            <person name="Song I."/>
            <person name="Kim S."/>
            <person name="Choi T."/>
            <person name="Kim D."/>
            <person name="Ryu S."/>
            <person name="Kim W."/>
        </authorList>
    </citation>
    <scope>NUCLEOTIDE SEQUENCE [LARGE SCALE GENOMIC DNA]</scope>
    <source>
        <tissue evidence="2">Muscle</tissue>
    </source>
</reference>
<dbReference type="EMBL" id="VSRR010001915">
    <property type="protein sequence ID" value="MPC28454.1"/>
    <property type="molecule type" value="Genomic_DNA"/>
</dbReference>
<evidence type="ECO:0000256" key="1">
    <source>
        <dbReference type="SAM" id="MobiDB-lite"/>
    </source>
</evidence>
<sequence>MGDSKVEGQFIRMQSSSPIEGNHEAGPQIDPNPLPLPPVPHEVMRTASERHQKGLMCPWIYQVLTQVCIIYIGQWFSILCTESGPHCCFEL</sequence>
<name>A0A5B7E6Q6_PORTR</name>
<comment type="caution">
    <text evidence="2">The sequence shown here is derived from an EMBL/GenBank/DDBJ whole genome shotgun (WGS) entry which is preliminary data.</text>
</comment>
<feature type="compositionally biased region" description="Pro residues" evidence="1">
    <location>
        <begin position="30"/>
        <end position="40"/>
    </location>
</feature>
<dbReference type="OrthoDB" id="10061469at2759"/>
<proteinExistence type="predicted"/>
<evidence type="ECO:0000313" key="3">
    <source>
        <dbReference type="Proteomes" id="UP000324222"/>
    </source>
</evidence>
<evidence type="ECO:0000313" key="2">
    <source>
        <dbReference type="EMBL" id="MPC28454.1"/>
    </source>
</evidence>
<feature type="region of interest" description="Disordered" evidence="1">
    <location>
        <begin position="1"/>
        <end position="41"/>
    </location>
</feature>